<protein>
    <recommendedName>
        <fullName evidence="9">Lysine transporter LysE</fullName>
    </recommendedName>
</protein>
<evidence type="ECO:0000256" key="2">
    <source>
        <dbReference type="ARBA" id="ARBA00022475"/>
    </source>
</evidence>
<feature type="transmembrane region" description="Helical" evidence="6">
    <location>
        <begin position="145"/>
        <end position="167"/>
    </location>
</feature>
<dbReference type="PANTHER" id="PTHR30086">
    <property type="entry name" value="ARGININE EXPORTER PROTEIN ARGO"/>
    <property type="match status" value="1"/>
</dbReference>
<dbReference type="STRING" id="1134406.ADN00_02025"/>
<feature type="transmembrane region" description="Helical" evidence="6">
    <location>
        <begin position="179"/>
        <end position="197"/>
    </location>
</feature>
<organism evidence="7 8">
    <name type="scientific">Ornatilinea apprima</name>
    <dbReference type="NCBI Taxonomy" id="1134406"/>
    <lineage>
        <taxon>Bacteria</taxon>
        <taxon>Bacillati</taxon>
        <taxon>Chloroflexota</taxon>
        <taxon>Anaerolineae</taxon>
        <taxon>Anaerolineales</taxon>
        <taxon>Anaerolineaceae</taxon>
        <taxon>Ornatilinea</taxon>
    </lineage>
</organism>
<evidence type="ECO:0000256" key="3">
    <source>
        <dbReference type="ARBA" id="ARBA00022692"/>
    </source>
</evidence>
<dbReference type="InterPro" id="IPR001123">
    <property type="entry name" value="LeuE-type"/>
</dbReference>
<evidence type="ECO:0000256" key="5">
    <source>
        <dbReference type="ARBA" id="ARBA00023136"/>
    </source>
</evidence>
<comment type="caution">
    <text evidence="7">The sequence shown here is derived from an EMBL/GenBank/DDBJ whole genome shotgun (WGS) entry which is preliminary data.</text>
</comment>
<proteinExistence type="predicted"/>
<evidence type="ECO:0008006" key="9">
    <source>
        <dbReference type="Google" id="ProtNLM"/>
    </source>
</evidence>
<evidence type="ECO:0000313" key="7">
    <source>
        <dbReference type="EMBL" id="KPL80071.1"/>
    </source>
</evidence>
<evidence type="ECO:0000256" key="6">
    <source>
        <dbReference type="SAM" id="Phobius"/>
    </source>
</evidence>
<comment type="subcellular location">
    <subcellularLocation>
        <location evidence="1">Cell membrane</location>
        <topology evidence="1">Multi-pass membrane protein</topology>
    </subcellularLocation>
</comment>
<feature type="transmembrane region" description="Helical" evidence="6">
    <location>
        <begin position="39"/>
        <end position="60"/>
    </location>
</feature>
<keyword evidence="2" id="KW-1003">Cell membrane</keyword>
<dbReference type="Proteomes" id="UP000050417">
    <property type="component" value="Unassembled WGS sequence"/>
</dbReference>
<keyword evidence="5 6" id="KW-0472">Membrane</keyword>
<dbReference type="AlphaFoldDB" id="A0A0P6XJB6"/>
<keyword evidence="4 6" id="KW-1133">Transmembrane helix</keyword>
<dbReference type="EMBL" id="LGCL01000007">
    <property type="protein sequence ID" value="KPL80071.1"/>
    <property type="molecule type" value="Genomic_DNA"/>
</dbReference>
<dbReference type="RefSeq" id="WP_075061296.1">
    <property type="nucleotide sequence ID" value="NZ_LGCL01000007.1"/>
</dbReference>
<gene>
    <name evidence="7" type="ORF">ADN00_02025</name>
</gene>
<keyword evidence="3 6" id="KW-0812">Transmembrane</keyword>
<name>A0A0P6XJB6_9CHLR</name>
<sequence>MLAFITQGLLLGIYAGATPGPFLAFLMAQSLRVGWRRTLPAAFAPLLSDSPAILLCIFILSQTPDWFISALRLVGGGVLLWMAYGTLSTARQNSLTEPSAANESSRSLIRATLMNLFNPNIYIFWSTIGAPIVLDGFKYSRIHGFSFIVAMYATLIPTLAVIIFLSGAANRFTPRVRTILSYALGGMLVLFGLYQISQGLIALL</sequence>
<dbReference type="PANTHER" id="PTHR30086:SF20">
    <property type="entry name" value="ARGININE EXPORTER PROTEIN ARGO-RELATED"/>
    <property type="match status" value="1"/>
</dbReference>
<keyword evidence="8" id="KW-1185">Reference proteome</keyword>
<dbReference type="GO" id="GO:0005886">
    <property type="term" value="C:plasma membrane"/>
    <property type="evidence" value="ECO:0007669"/>
    <property type="project" value="UniProtKB-SubCell"/>
</dbReference>
<dbReference type="Pfam" id="PF01810">
    <property type="entry name" value="LysE"/>
    <property type="match status" value="1"/>
</dbReference>
<feature type="transmembrane region" description="Helical" evidence="6">
    <location>
        <begin position="66"/>
        <end position="87"/>
    </location>
</feature>
<feature type="transmembrane region" description="Helical" evidence="6">
    <location>
        <begin position="6"/>
        <end position="27"/>
    </location>
</feature>
<evidence type="ECO:0000256" key="1">
    <source>
        <dbReference type="ARBA" id="ARBA00004651"/>
    </source>
</evidence>
<evidence type="ECO:0000313" key="8">
    <source>
        <dbReference type="Proteomes" id="UP000050417"/>
    </source>
</evidence>
<reference evidence="7 8" key="1">
    <citation type="submission" date="2015-07" db="EMBL/GenBank/DDBJ databases">
        <title>Genome sequence of Ornatilinea apprima DSM 23815.</title>
        <authorList>
            <person name="Hemp J."/>
            <person name="Ward L.M."/>
            <person name="Pace L.A."/>
            <person name="Fischer W.W."/>
        </authorList>
    </citation>
    <scope>NUCLEOTIDE SEQUENCE [LARGE SCALE GENOMIC DNA]</scope>
    <source>
        <strain evidence="7 8">P3M-1</strain>
    </source>
</reference>
<accession>A0A0P6XJB6</accession>
<dbReference type="GO" id="GO:0015171">
    <property type="term" value="F:amino acid transmembrane transporter activity"/>
    <property type="evidence" value="ECO:0007669"/>
    <property type="project" value="TreeGrafter"/>
</dbReference>
<evidence type="ECO:0000256" key="4">
    <source>
        <dbReference type="ARBA" id="ARBA00022989"/>
    </source>
</evidence>
<dbReference type="OrthoDB" id="14103at2"/>